<dbReference type="Pfam" id="PF01740">
    <property type="entry name" value="STAS"/>
    <property type="match status" value="1"/>
</dbReference>
<dbReference type="SUPFAM" id="SSF52091">
    <property type="entry name" value="SpoIIaa-like"/>
    <property type="match status" value="1"/>
</dbReference>
<dbReference type="InterPro" id="IPR002645">
    <property type="entry name" value="STAS_dom"/>
</dbReference>
<dbReference type="EMBL" id="CP136924">
    <property type="protein sequence ID" value="WXA04110.1"/>
    <property type="molecule type" value="Genomic_DNA"/>
</dbReference>
<dbReference type="Gene3D" id="3.30.750.24">
    <property type="entry name" value="STAS domain"/>
    <property type="match status" value="1"/>
</dbReference>
<evidence type="ECO:0000313" key="4">
    <source>
        <dbReference type="Proteomes" id="UP001368318"/>
    </source>
</evidence>
<dbReference type="Proteomes" id="UP001368318">
    <property type="component" value="Chromosome"/>
</dbReference>
<dbReference type="EMBL" id="CP136925">
    <property type="protein sequence ID" value="WXA13472.1"/>
    <property type="molecule type" value="Genomic_DNA"/>
</dbReference>
<name>A0AAU6P7M1_9FLAO</name>
<dbReference type="KEGG" id="mcaa:R3L15_01035"/>
<accession>A0AAU6P7M1</accession>
<reference evidence="3 4" key="1">
    <citation type="submission" date="2023-10" db="EMBL/GenBank/DDBJ databases">
        <title>Culture-based analysis of two novel bacteria associated with mangrove crab gills.</title>
        <authorList>
            <person name="Yang X."/>
            <person name="Garuglieri E."/>
            <person name="Van Goethem M.W."/>
            <person name="Fusi M."/>
            <person name="Marasco R."/>
            <person name="Daffonchio D.G."/>
        </authorList>
    </citation>
    <scope>NUCLEOTIDE SEQUENCE</scope>
    <source>
        <strain evidence="3">UG2-1</strain>
        <strain evidence="2">UG2-2</strain>
        <strain evidence="4">UG2_2</strain>
    </source>
</reference>
<proteinExistence type="predicted"/>
<organism evidence="3">
    <name type="scientific">Mangrovimonas cancribranchiae</name>
    <dbReference type="NCBI Taxonomy" id="3080055"/>
    <lineage>
        <taxon>Bacteria</taxon>
        <taxon>Pseudomonadati</taxon>
        <taxon>Bacteroidota</taxon>
        <taxon>Flavobacteriia</taxon>
        <taxon>Flavobacteriales</taxon>
        <taxon>Flavobacteriaceae</taxon>
        <taxon>Mangrovimonas</taxon>
    </lineage>
</organism>
<feature type="domain" description="STAS" evidence="1">
    <location>
        <begin position="12"/>
        <end position="77"/>
    </location>
</feature>
<sequence length="93" mass="10472">MNLIITSANNHFKVKGVLNRQTVHLFKSELFKALNKLNTIVLDIEGLKDIDRYGVSVLAQLHNESISQNKKMSIVGLGCKELYDHFKSEETAA</sequence>
<evidence type="ECO:0000259" key="1">
    <source>
        <dbReference type="PROSITE" id="PS50801"/>
    </source>
</evidence>
<evidence type="ECO:0000313" key="2">
    <source>
        <dbReference type="EMBL" id="WXA04110.1"/>
    </source>
</evidence>
<evidence type="ECO:0000313" key="3">
    <source>
        <dbReference type="EMBL" id="WXA13472.1"/>
    </source>
</evidence>
<keyword evidence="4" id="KW-1185">Reference proteome</keyword>
<dbReference type="RefSeq" id="WP_338732718.1">
    <property type="nucleotide sequence ID" value="NZ_CP136924.1"/>
</dbReference>
<dbReference type="AlphaFoldDB" id="A0AAU6P7M1"/>
<protein>
    <submittedName>
        <fullName evidence="3">STAS domain-containing protein</fullName>
    </submittedName>
</protein>
<gene>
    <name evidence="3" type="ORF">R3L15_01035</name>
    <name evidence="2" type="ORF">R3L16_06360</name>
</gene>
<dbReference type="PROSITE" id="PS50801">
    <property type="entry name" value="STAS"/>
    <property type="match status" value="1"/>
</dbReference>
<dbReference type="InterPro" id="IPR036513">
    <property type="entry name" value="STAS_dom_sf"/>
</dbReference>